<dbReference type="Proteomes" id="UP000887116">
    <property type="component" value="Unassembled WGS sequence"/>
</dbReference>
<evidence type="ECO:0008006" key="4">
    <source>
        <dbReference type="Google" id="ProtNLM"/>
    </source>
</evidence>
<dbReference type="EMBL" id="BMAO01034329">
    <property type="protein sequence ID" value="GFQ95864.1"/>
    <property type="molecule type" value="Genomic_DNA"/>
</dbReference>
<protein>
    <recommendedName>
        <fullName evidence="4">Secreted protein</fullName>
    </recommendedName>
</protein>
<sequence length="76" mass="8397">MNGWTSLTPAPICRISFVLGIAYSLRFCCTSPSSATETLMMEKRAPFPSHLLISAARVIGTNRGARTVRIRLERVD</sequence>
<comment type="caution">
    <text evidence="2">The sequence shown here is derived from an EMBL/GenBank/DDBJ whole genome shotgun (WGS) entry which is preliminary data.</text>
</comment>
<evidence type="ECO:0000313" key="3">
    <source>
        <dbReference type="Proteomes" id="UP000887116"/>
    </source>
</evidence>
<feature type="chain" id="PRO_5036505797" description="Secreted protein" evidence="1">
    <location>
        <begin position="21"/>
        <end position="76"/>
    </location>
</feature>
<accession>A0A8X6G779</accession>
<keyword evidence="3" id="KW-1185">Reference proteome</keyword>
<name>A0A8X6G779_TRICU</name>
<reference evidence="2" key="1">
    <citation type="submission" date="2020-07" db="EMBL/GenBank/DDBJ databases">
        <title>Multicomponent nature underlies the extraordinary mechanical properties of spider dragline silk.</title>
        <authorList>
            <person name="Kono N."/>
            <person name="Nakamura H."/>
            <person name="Mori M."/>
            <person name="Yoshida Y."/>
            <person name="Ohtoshi R."/>
            <person name="Malay A.D."/>
            <person name="Moran D.A.P."/>
            <person name="Tomita M."/>
            <person name="Numata K."/>
            <person name="Arakawa K."/>
        </authorList>
    </citation>
    <scope>NUCLEOTIDE SEQUENCE</scope>
</reference>
<evidence type="ECO:0000256" key="1">
    <source>
        <dbReference type="SAM" id="SignalP"/>
    </source>
</evidence>
<proteinExistence type="predicted"/>
<evidence type="ECO:0000313" key="2">
    <source>
        <dbReference type="EMBL" id="GFQ95864.1"/>
    </source>
</evidence>
<dbReference type="OrthoDB" id="10276339at2759"/>
<gene>
    <name evidence="2" type="ORF">TNCT_728891</name>
</gene>
<feature type="signal peptide" evidence="1">
    <location>
        <begin position="1"/>
        <end position="20"/>
    </location>
</feature>
<organism evidence="2 3">
    <name type="scientific">Trichonephila clavata</name>
    <name type="common">Joro spider</name>
    <name type="synonym">Nephila clavata</name>
    <dbReference type="NCBI Taxonomy" id="2740835"/>
    <lineage>
        <taxon>Eukaryota</taxon>
        <taxon>Metazoa</taxon>
        <taxon>Ecdysozoa</taxon>
        <taxon>Arthropoda</taxon>
        <taxon>Chelicerata</taxon>
        <taxon>Arachnida</taxon>
        <taxon>Araneae</taxon>
        <taxon>Araneomorphae</taxon>
        <taxon>Entelegynae</taxon>
        <taxon>Araneoidea</taxon>
        <taxon>Nephilidae</taxon>
        <taxon>Trichonephila</taxon>
    </lineage>
</organism>
<dbReference type="AlphaFoldDB" id="A0A8X6G779"/>
<keyword evidence="1" id="KW-0732">Signal</keyword>